<name>A0A4R5BMP5_9PSEU</name>
<accession>A0A4R5BMP5</accession>
<sequence length="64" mass="7078">MGQAVCKWPGTAALRRSVLQRFFRDLHRGTQHVTSVPGVLQNCGTLLAGLSDGHWQFLDLVESD</sequence>
<comment type="caution">
    <text evidence="1">The sequence shown here is derived from an EMBL/GenBank/DDBJ whole genome shotgun (WGS) entry which is preliminary data.</text>
</comment>
<dbReference type="Proteomes" id="UP000294723">
    <property type="component" value="Unassembled WGS sequence"/>
</dbReference>
<proteinExistence type="predicted"/>
<dbReference type="RefSeq" id="WP_132683666.1">
    <property type="nucleotide sequence ID" value="NZ_SMLA01000019.1"/>
</dbReference>
<protein>
    <submittedName>
        <fullName evidence="1">Uncharacterized protein</fullName>
    </submittedName>
</protein>
<evidence type="ECO:0000313" key="1">
    <source>
        <dbReference type="EMBL" id="TDD88081.1"/>
    </source>
</evidence>
<evidence type="ECO:0000313" key="2">
    <source>
        <dbReference type="Proteomes" id="UP000294723"/>
    </source>
</evidence>
<dbReference type="EMBL" id="SMLA01000019">
    <property type="protein sequence ID" value="TDD88081.1"/>
    <property type="molecule type" value="Genomic_DNA"/>
</dbReference>
<keyword evidence="2" id="KW-1185">Reference proteome</keyword>
<organism evidence="1 2">
    <name type="scientific">Saccharopolyspora karakumensis</name>
    <dbReference type="NCBI Taxonomy" id="2530386"/>
    <lineage>
        <taxon>Bacteria</taxon>
        <taxon>Bacillati</taxon>
        <taxon>Actinomycetota</taxon>
        <taxon>Actinomycetes</taxon>
        <taxon>Pseudonocardiales</taxon>
        <taxon>Pseudonocardiaceae</taxon>
        <taxon>Saccharopolyspora</taxon>
    </lineage>
</organism>
<reference evidence="1 2" key="1">
    <citation type="submission" date="2019-03" db="EMBL/GenBank/DDBJ databases">
        <title>Draft genome sequences of novel Actinobacteria.</title>
        <authorList>
            <person name="Sahin N."/>
            <person name="Ay H."/>
            <person name="Saygin H."/>
        </authorList>
    </citation>
    <scope>NUCLEOTIDE SEQUENCE [LARGE SCALE GENOMIC DNA]</scope>
    <source>
        <strain evidence="1 2">5K548</strain>
    </source>
</reference>
<dbReference type="AlphaFoldDB" id="A0A4R5BMP5"/>
<gene>
    <name evidence="1" type="ORF">E1202_14935</name>
</gene>